<comment type="caution">
    <text evidence="1">The sequence shown here is derived from an EMBL/GenBank/DDBJ whole genome shotgun (WGS) entry which is preliminary data.</text>
</comment>
<name>A0A0F9D065_9ZZZZ</name>
<proteinExistence type="predicted"/>
<organism evidence="1">
    <name type="scientific">marine sediment metagenome</name>
    <dbReference type="NCBI Taxonomy" id="412755"/>
    <lineage>
        <taxon>unclassified sequences</taxon>
        <taxon>metagenomes</taxon>
        <taxon>ecological metagenomes</taxon>
    </lineage>
</organism>
<reference evidence="1" key="1">
    <citation type="journal article" date="2015" name="Nature">
        <title>Complex archaea that bridge the gap between prokaryotes and eukaryotes.</title>
        <authorList>
            <person name="Spang A."/>
            <person name="Saw J.H."/>
            <person name="Jorgensen S.L."/>
            <person name="Zaremba-Niedzwiedzka K."/>
            <person name="Martijn J."/>
            <person name="Lind A.E."/>
            <person name="van Eijk R."/>
            <person name="Schleper C."/>
            <person name="Guy L."/>
            <person name="Ettema T.J."/>
        </authorList>
    </citation>
    <scope>NUCLEOTIDE SEQUENCE</scope>
</reference>
<gene>
    <name evidence="1" type="ORF">LCGC14_2338850</name>
</gene>
<protein>
    <submittedName>
        <fullName evidence="1">Uncharacterized protein</fullName>
    </submittedName>
</protein>
<sequence length="119" mass="13989">MDTIIIKIYRDGDKICALWGENLQEGLCGFGDTVPEAIEALALDWRENRGNEAYLKNRSEGDTMMKTKDLIEYIEAKIYQSWENITEDREKLYEIIKRLRERDELLKEVEELKSGQVNE</sequence>
<dbReference type="EMBL" id="LAZR01033788">
    <property type="protein sequence ID" value="KKL47111.1"/>
    <property type="molecule type" value="Genomic_DNA"/>
</dbReference>
<evidence type="ECO:0000313" key="1">
    <source>
        <dbReference type="EMBL" id="KKL47111.1"/>
    </source>
</evidence>
<dbReference type="AlphaFoldDB" id="A0A0F9D065"/>
<accession>A0A0F9D065</accession>